<proteinExistence type="predicted"/>
<name>A0AAE3Y6A8_9FLAO</name>
<sequence length="82" mass="9293">MEKEITELTDQELLEKVKKKKSNDITNAVILGFLIGIATYSTVKYGLGLFTFLPVLFALFAANKWGKDKKALEEELKSRNLK</sequence>
<evidence type="ECO:0000256" key="1">
    <source>
        <dbReference type="SAM" id="Phobius"/>
    </source>
</evidence>
<evidence type="ECO:0000313" key="5">
    <source>
        <dbReference type="Proteomes" id="UP001184861"/>
    </source>
</evidence>
<keyword evidence="4" id="KW-1185">Reference proteome</keyword>
<evidence type="ECO:0000313" key="2">
    <source>
        <dbReference type="EMBL" id="MDR6525744.1"/>
    </source>
</evidence>
<organism evidence="2 5">
    <name type="scientific">Chryseobacterium rhizosphaerae</name>
    <dbReference type="NCBI Taxonomy" id="395937"/>
    <lineage>
        <taxon>Bacteria</taxon>
        <taxon>Pseudomonadati</taxon>
        <taxon>Bacteroidota</taxon>
        <taxon>Flavobacteriia</taxon>
        <taxon>Flavobacteriales</taxon>
        <taxon>Weeksellaceae</taxon>
        <taxon>Chryseobacterium group</taxon>
        <taxon>Chryseobacterium</taxon>
    </lineage>
</organism>
<reference evidence="2" key="3">
    <citation type="submission" date="2023-07" db="EMBL/GenBank/DDBJ databases">
        <title>Sorghum-associated microbial communities from plants grown in Nebraska, USA.</title>
        <authorList>
            <person name="Schachtman D."/>
        </authorList>
    </citation>
    <scope>NUCLEOTIDE SEQUENCE</scope>
    <source>
        <strain evidence="2">DS2360</strain>
    </source>
</reference>
<dbReference type="Proteomes" id="UP000256491">
    <property type="component" value="Unassembled WGS sequence"/>
</dbReference>
<evidence type="ECO:0000313" key="3">
    <source>
        <dbReference type="EMBL" id="REC74739.1"/>
    </source>
</evidence>
<reference evidence="3 4" key="1">
    <citation type="journal article" date="2010" name="Syst. Appl. Microbiol.">
        <title>Four new species of Chryseobacterium from the rhizosphere of coastal sand dune plants, Chryseobacterium elymi sp. nov., Chryseobacterium hagamense sp. nov., Chryseobacterium lathyri sp. nov. and Chryseobacterium rhizosphaerae sp. nov.</title>
        <authorList>
            <person name="Cho S.H."/>
            <person name="Lee K.S."/>
            <person name="Shin D.S."/>
            <person name="Han J.H."/>
            <person name="Park K.S."/>
            <person name="Lee C.H."/>
            <person name="Park K.H."/>
            <person name="Kim S.B."/>
        </authorList>
    </citation>
    <scope>NUCLEOTIDE SEQUENCE [LARGE SCALE GENOMIC DNA]</scope>
    <source>
        <strain evidence="3 4">KCTC 22548</strain>
    </source>
</reference>
<evidence type="ECO:0008006" key="6">
    <source>
        <dbReference type="Google" id="ProtNLM"/>
    </source>
</evidence>
<keyword evidence="1" id="KW-1133">Transmembrane helix</keyword>
<comment type="caution">
    <text evidence="2">The sequence shown here is derived from an EMBL/GenBank/DDBJ whole genome shotgun (WGS) entry which is preliminary data.</text>
</comment>
<reference evidence="3" key="2">
    <citation type="submission" date="2018-06" db="EMBL/GenBank/DDBJ databases">
        <authorList>
            <person name="Newman J.D."/>
            <person name="Hugo C.J."/>
            <person name="Kriek I.-M."/>
            <person name="Nel L."/>
        </authorList>
    </citation>
    <scope>NUCLEOTIDE SEQUENCE</scope>
    <source>
        <strain evidence="3">KCTC 22548</strain>
    </source>
</reference>
<dbReference type="Proteomes" id="UP001184861">
    <property type="component" value="Unassembled WGS sequence"/>
</dbReference>
<gene>
    <name evidence="3" type="ORF">DRF57_13400</name>
    <name evidence="2" type="ORF">J2787_001114</name>
</gene>
<keyword evidence="1" id="KW-0812">Transmembrane</keyword>
<dbReference type="EMBL" id="QNUF01000014">
    <property type="protein sequence ID" value="REC74739.1"/>
    <property type="molecule type" value="Genomic_DNA"/>
</dbReference>
<dbReference type="RefSeq" id="WP_084084810.1">
    <property type="nucleotide sequence ID" value="NZ_BJYH01000003.1"/>
</dbReference>
<dbReference type="AlphaFoldDB" id="A0AAE3Y6A8"/>
<evidence type="ECO:0000313" key="4">
    <source>
        <dbReference type="Proteomes" id="UP000256491"/>
    </source>
</evidence>
<keyword evidence="1" id="KW-0472">Membrane</keyword>
<protein>
    <recommendedName>
        <fullName evidence="6">FUSC family protein</fullName>
    </recommendedName>
</protein>
<accession>A0AAE3Y6A8</accession>
<dbReference type="EMBL" id="JAVDQY010000001">
    <property type="protein sequence ID" value="MDR6525744.1"/>
    <property type="molecule type" value="Genomic_DNA"/>
</dbReference>
<feature type="transmembrane region" description="Helical" evidence="1">
    <location>
        <begin position="25"/>
        <end position="43"/>
    </location>
</feature>